<dbReference type="CDD" id="cd06225">
    <property type="entry name" value="HAMP"/>
    <property type="match status" value="1"/>
</dbReference>
<reference evidence="15 16" key="1">
    <citation type="submission" date="2013-08" db="EMBL/GenBank/DDBJ databases">
        <authorList>
            <person name="Durkin A.S."/>
            <person name="Haft D.R."/>
            <person name="McCorrison J."/>
            <person name="Torralba M."/>
            <person name="Gillis M."/>
            <person name="Haft D.H."/>
            <person name="Methe B."/>
            <person name="Sutton G."/>
            <person name="Nelson K.E."/>
        </authorList>
    </citation>
    <scope>NUCLEOTIDE SEQUENCE [LARGE SCALE GENOMIC DNA]</scope>
    <source>
        <strain evidence="14 16">ATCC 35536</strain>
        <strain evidence="13 15">VPI DR56BR1116</strain>
    </source>
</reference>
<keyword evidence="2" id="KW-1003">Cell membrane</keyword>
<evidence type="ECO:0000256" key="2">
    <source>
        <dbReference type="ARBA" id="ARBA00022475"/>
    </source>
</evidence>
<dbReference type="Pfam" id="PF00015">
    <property type="entry name" value="MCPsignal"/>
    <property type="match status" value="1"/>
</dbReference>
<dbReference type="Gene3D" id="6.10.340.10">
    <property type="match status" value="1"/>
</dbReference>
<keyword evidence="6 10" id="KW-0472">Membrane</keyword>
<keyword evidence="5 10" id="KW-1133">Transmembrane helix</keyword>
<comment type="caution">
    <text evidence="13">The sequence shown here is derived from an EMBL/GenBank/DDBJ whole genome shotgun (WGS) entry which is preliminary data.</text>
</comment>
<dbReference type="eggNOG" id="COG0840">
    <property type="taxonomic scope" value="Bacteria"/>
</dbReference>
<gene>
    <name evidence="14" type="ORF">HMPREF0860_1114</name>
    <name evidence="13" type="ORF">HMPREF1325_1782</name>
</gene>
<dbReference type="PATRIC" id="fig|1125725.3.peg.37"/>
<evidence type="ECO:0000259" key="11">
    <source>
        <dbReference type="PROSITE" id="PS50111"/>
    </source>
</evidence>
<evidence type="ECO:0000313" key="13">
    <source>
        <dbReference type="EMBL" id="ERF61891.1"/>
    </source>
</evidence>
<evidence type="ECO:0000313" key="16">
    <source>
        <dbReference type="Proteomes" id="UP000016646"/>
    </source>
</evidence>
<organism evidence="13 15">
    <name type="scientific">Treponema socranskii subsp. socranskii VPI DR56BR1116 = ATCC 35536</name>
    <dbReference type="NCBI Taxonomy" id="1125725"/>
    <lineage>
        <taxon>Bacteria</taxon>
        <taxon>Pseudomonadati</taxon>
        <taxon>Spirochaetota</taxon>
        <taxon>Spirochaetia</taxon>
        <taxon>Spirochaetales</taxon>
        <taxon>Treponemataceae</taxon>
        <taxon>Treponema</taxon>
    </lineage>
</organism>
<dbReference type="Gene3D" id="1.10.287.950">
    <property type="entry name" value="Methyl-accepting chemotaxis protein"/>
    <property type="match status" value="1"/>
</dbReference>
<evidence type="ECO:0000313" key="15">
    <source>
        <dbReference type="Proteomes" id="UP000016412"/>
    </source>
</evidence>
<dbReference type="GO" id="GO:0006935">
    <property type="term" value="P:chemotaxis"/>
    <property type="evidence" value="ECO:0007669"/>
    <property type="project" value="UniProtKB-KW"/>
</dbReference>
<evidence type="ECO:0000313" key="14">
    <source>
        <dbReference type="EMBL" id="ERK00498.1"/>
    </source>
</evidence>
<evidence type="ECO:0000256" key="5">
    <source>
        <dbReference type="ARBA" id="ARBA00022989"/>
    </source>
</evidence>
<comment type="similarity">
    <text evidence="8">Belongs to the methyl-accepting chemotaxis (MCP) protein family.</text>
</comment>
<feature type="transmembrane region" description="Helical" evidence="10">
    <location>
        <begin position="295"/>
        <end position="318"/>
    </location>
</feature>
<feature type="transmembrane region" description="Helical" evidence="10">
    <location>
        <begin position="21"/>
        <end position="48"/>
    </location>
</feature>
<proteinExistence type="inferred from homology"/>
<dbReference type="PANTHER" id="PTHR32089:SF112">
    <property type="entry name" value="LYSOZYME-LIKE PROTEIN-RELATED"/>
    <property type="match status" value="1"/>
</dbReference>
<dbReference type="STRING" id="1125725.HMPREF1325_1782"/>
<feature type="domain" description="HAMP" evidence="12">
    <location>
        <begin position="319"/>
        <end position="373"/>
    </location>
</feature>
<name>U2L7L0_TRESO</name>
<dbReference type="GO" id="GO:0005886">
    <property type="term" value="C:plasma membrane"/>
    <property type="evidence" value="ECO:0007669"/>
    <property type="project" value="UniProtKB-SubCell"/>
</dbReference>
<dbReference type="OrthoDB" id="304599at2"/>
<dbReference type="GO" id="GO:0007165">
    <property type="term" value="P:signal transduction"/>
    <property type="evidence" value="ECO:0007669"/>
    <property type="project" value="UniProtKB-KW"/>
</dbReference>
<dbReference type="PANTHER" id="PTHR32089">
    <property type="entry name" value="METHYL-ACCEPTING CHEMOTAXIS PROTEIN MCPB"/>
    <property type="match status" value="1"/>
</dbReference>
<keyword evidence="16" id="KW-1185">Reference proteome</keyword>
<dbReference type="SUPFAM" id="SSF103190">
    <property type="entry name" value="Sensory domain-like"/>
    <property type="match status" value="1"/>
</dbReference>
<dbReference type="SUPFAM" id="SSF58104">
    <property type="entry name" value="Methyl-accepting chemotaxis protein (MCP) signaling domain"/>
    <property type="match status" value="1"/>
</dbReference>
<dbReference type="Pfam" id="PF02743">
    <property type="entry name" value="dCache_1"/>
    <property type="match status" value="1"/>
</dbReference>
<dbReference type="Proteomes" id="UP000016412">
    <property type="component" value="Unassembled WGS sequence"/>
</dbReference>
<dbReference type="PROSITE" id="PS50885">
    <property type="entry name" value="HAMP"/>
    <property type="match status" value="1"/>
</dbReference>
<dbReference type="EMBL" id="AVQI01000067">
    <property type="protein sequence ID" value="ERK00498.1"/>
    <property type="molecule type" value="Genomic_DNA"/>
</dbReference>
<comment type="subcellular location">
    <subcellularLocation>
        <location evidence="1">Cell membrane</location>
        <topology evidence="1">Multi-pass membrane protein</topology>
    </subcellularLocation>
</comment>
<sequence>MKYVFSDGKKHKIFSIKNKMITAFAFFSLSIVLISCIVSITLASFSLVRNTRYFLNELVFSSSKALDERSKAMFEKLEAFSNIPDIQEDTLSYRAKIELLKNEIQLQRQRGWLNFGIGGKNGILYRTDNKTENVSREDWFQRAMTGKYAITEPVFSATERMYVSTIAIPLRDLQGKITGVISATLLGGSLSNLVSDMTVGKTGAAYLISPDGIVLGTRQPEILYKNIFTEVFESESKEFQGFLRNALSSGKSKVSISKINNTRYIAATSSMRYSGWTLLLMAPVSEFVAENITTLIRTFILIAALQLVVAIIIGFFIARRIVKPLNLMIDALHNISQGEGDLTIKLPVVGKDETGILSTYFNETISKLRNAIKNVSTGSFEMKTVGSDLESNMVSVSEFVKAITDSIDELRGHFTEQEKSVSETASAIEEVIKAIRALHEDIDRQLSVVQNSTSSLDGITKFVSSVEENIKDAQDTMQNLASATDSGRETLTQANNISQRISEASGSLIEASAVIQNIANQTNLLAMNAAIEAAHAGKAGKGFAVVASEIRKLAESSSAQGKKITTTLKNIIDEIELLASSASGAVEKFNYISNYSNEVHNAIESVVKVMDKQEENSTNIRDMIKNIGTTTSGVKYNSAEMLASSENILTQATQLDELTRVLRKTMDSIESQVDLINSATQESLEIAGKNKESIDGLVTEVGKFKTQTTDI</sequence>
<evidence type="ECO:0000256" key="10">
    <source>
        <dbReference type="SAM" id="Phobius"/>
    </source>
</evidence>
<protein>
    <submittedName>
        <fullName evidence="13">Methyl-accepting chemotaxis protein signaling domain protein</fullName>
    </submittedName>
</protein>
<dbReference type="CDD" id="cd12912">
    <property type="entry name" value="PDC2_MCP_like"/>
    <property type="match status" value="1"/>
</dbReference>
<evidence type="ECO:0000256" key="1">
    <source>
        <dbReference type="ARBA" id="ARBA00004651"/>
    </source>
</evidence>
<dbReference type="Pfam" id="PF00672">
    <property type="entry name" value="HAMP"/>
    <property type="match status" value="1"/>
</dbReference>
<feature type="domain" description="Methyl-accepting transducer" evidence="11">
    <location>
        <begin position="420"/>
        <end position="649"/>
    </location>
</feature>
<dbReference type="Proteomes" id="UP000016646">
    <property type="component" value="Unassembled WGS sequence"/>
</dbReference>
<evidence type="ECO:0000256" key="7">
    <source>
        <dbReference type="ARBA" id="ARBA00023224"/>
    </source>
</evidence>
<evidence type="ECO:0000256" key="4">
    <source>
        <dbReference type="ARBA" id="ARBA00022692"/>
    </source>
</evidence>
<dbReference type="InterPro" id="IPR004089">
    <property type="entry name" value="MCPsignal_dom"/>
</dbReference>
<accession>U2L7L0</accession>
<dbReference type="SMART" id="SM00304">
    <property type="entry name" value="HAMP"/>
    <property type="match status" value="1"/>
</dbReference>
<evidence type="ECO:0000256" key="8">
    <source>
        <dbReference type="ARBA" id="ARBA00029447"/>
    </source>
</evidence>
<dbReference type="InterPro" id="IPR029151">
    <property type="entry name" value="Sensor-like_sf"/>
</dbReference>
<dbReference type="InterPro" id="IPR033479">
    <property type="entry name" value="dCache_1"/>
</dbReference>
<dbReference type="SMART" id="SM00283">
    <property type="entry name" value="MA"/>
    <property type="match status" value="1"/>
</dbReference>
<dbReference type="PROSITE" id="PS50111">
    <property type="entry name" value="CHEMOTAXIS_TRANSDUC_2"/>
    <property type="match status" value="1"/>
</dbReference>
<dbReference type="Gene3D" id="3.30.450.20">
    <property type="entry name" value="PAS domain"/>
    <property type="match status" value="1"/>
</dbReference>
<dbReference type="CDD" id="cd18773">
    <property type="entry name" value="PDC1_HK_sensor"/>
    <property type="match status" value="1"/>
</dbReference>
<keyword evidence="7 9" id="KW-0807">Transducer</keyword>
<keyword evidence="3" id="KW-0145">Chemotaxis</keyword>
<evidence type="ECO:0000256" key="6">
    <source>
        <dbReference type="ARBA" id="ARBA00023136"/>
    </source>
</evidence>
<keyword evidence="4 10" id="KW-0812">Transmembrane</keyword>
<evidence type="ECO:0000259" key="12">
    <source>
        <dbReference type="PROSITE" id="PS50885"/>
    </source>
</evidence>
<dbReference type="RefSeq" id="WP_021329155.1">
    <property type="nucleotide sequence ID" value="NZ_AUZJ01000002.1"/>
</dbReference>
<dbReference type="AlphaFoldDB" id="U2L7L0"/>
<evidence type="ECO:0000256" key="3">
    <source>
        <dbReference type="ARBA" id="ARBA00022500"/>
    </source>
</evidence>
<evidence type="ECO:0000256" key="9">
    <source>
        <dbReference type="PROSITE-ProRule" id="PRU00284"/>
    </source>
</evidence>
<dbReference type="InterPro" id="IPR003660">
    <property type="entry name" value="HAMP_dom"/>
</dbReference>
<dbReference type="EMBL" id="AUZJ01000002">
    <property type="protein sequence ID" value="ERF61891.1"/>
    <property type="molecule type" value="Genomic_DNA"/>
</dbReference>